<name>A0A1X7R6C1_9SACH</name>
<protein>
    <submittedName>
        <fullName evidence="2">Uncharacterized protein</fullName>
    </submittedName>
</protein>
<feature type="region of interest" description="Disordered" evidence="1">
    <location>
        <begin position="19"/>
        <end position="38"/>
    </location>
</feature>
<organism evidence="2 3">
    <name type="scientific">Maudiozyma saulgeensis</name>
    <dbReference type="NCBI Taxonomy" id="1789683"/>
    <lineage>
        <taxon>Eukaryota</taxon>
        <taxon>Fungi</taxon>
        <taxon>Dikarya</taxon>
        <taxon>Ascomycota</taxon>
        <taxon>Saccharomycotina</taxon>
        <taxon>Saccharomycetes</taxon>
        <taxon>Saccharomycetales</taxon>
        <taxon>Saccharomycetaceae</taxon>
        <taxon>Maudiozyma</taxon>
    </lineage>
</organism>
<dbReference type="AlphaFoldDB" id="A0A1X7R6C1"/>
<dbReference type="OrthoDB" id="4082971at2759"/>
<gene>
    <name evidence="2" type="ORF">KASA_0L02277G</name>
</gene>
<reference evidence="2 3" key="1">
    <citation type="submission" date="2017-04" db="EMBL/GenBank/DDBJ databases">
        <authorList>
            <person name="Afonso C.L."/>
            <person name="Miller P.J."/>
            <person name="Scott M.A."/>
            <person name="Spackman E."/>
            <person name="Goraichik I."/>
            <person name="Dimitrov K.M."/>
            <person name="Suarez D.L."/>
            <person name="Swayne D.E."/>
        </authorList>
    </citation>
    <scope>NUCLEOTIDE SEQUENCE [LARGE SCALE GENOMIC DNA]</scope>
</reference>
<proteinExistence type="predicted"/>
<accession>A0A1X7R6C1</accession>
<sequence>MSQELAGFKDLKVSIEKNSSNDKISNGKNGIPNQSITKPITVDSNTGEVIVKTVTGKKRIRKGQSLEQYEEQLQHFYEVEKGPTWTPIGWMDSNEKFENSLNTLDLEIKHNRLLLMGFIHRWYYNRDYLICLKACNEIEQKYKTLQYSEKKMKREIDELDHVIKKCTTLIENKSI</sequence>
<keyword evidence="3" id="KW-1185">Reference proteome</keyword>
<dbReference type="Proteomes" id="UP000196158">
    <property type="component" value="Unassembled WGS sequence"/>
</dbReference>
<evidence type="ECO:0000256" key="1">
    <source>
        <dbReference type="SAM" id="MobiDB-lite"/>
    </source>
</evidence>
<dbReference type="EMBL" id="FXLY01000007">
    <property type="protein sequence ID" value="SMN21187.1"/>
    <property type="molecule type" value="Genomic_DNA"/>
</dbReference>
<evidence type="ECO:0000313" key="3">
    <source>
        <dbReference type="Proteomes" id="UP000196158"/>
    </source>
</evidence>
<evidence type="ECO:0000313" key="2">
    <source>
        <dbReference type="EMBL" id="SMN21187.1"/>
    </source>
</evidence>